<evidence type="ECO:0000313" key="3">
    <source>
        <dbReference type="Proteomes" id="UP001141806"/>
    </source>
</evidence>
<dbReference type="PANTHER" id="PTHR23024">
    <property type="entry name" value="ARYLACETAMIDE DEACETYLASE"/>
    <property type="match status" value="1"/>
</dbReference>
<name>A0A9Q0K8C5_9MAGN</name>
<keyword evidence="3" id="KW-1185">Reference proteome</keyword>
<gene>
    <name evidence="2" type="ORF">NE237_017596</name>
</gene>
<protein>
    <recommendedName>
        <fullName evidence="1">Alpha/beta hydrolase fold-3 domain-containing protein</fullName>
    </recommendedName>
</protein>
<dbReference type="InterPro" id="IPR029058">
    <property type="entry name" value="AB_hydrolase_fold"/>
</dbReference>
<dbReference type="Proteomes" id="UP001141806">
    <property type="component" value="Unassembled WGS sequence"/>
</dbReference>
<reference evidence="2" key="1">
    <citation type="journal article" date="2023" name="Plant J.">
        <title>The genome of the king protea, Protea cynaroides.</title>
        <authorList>
            <person name="Chang J."/>
            <person name="Duong T.A."/>
            <person name="Schoeman C."/>
            <person name="Ma X."/>
            <person name="Roodt D."/>
            <person name="Barker N."/>
            <person name="Li Z."/>
            <person name="Van de Peer Y."/>
            <person name="Mizrachi E."/>
        </authorList>
    </citation>
    <scope>NUCLEOTIDE SEQUENCE</scope>
    <source>
        <tissue evidence="2">Young leaves</tissue>
    </source>
</reference>
<dbReference type="InterPro" id="IPR013094">
    <property type="entry name" value="AB_hydrolase_3"/>
</dbReference>
<dbReference type="EMBL" id="JAMYWD010000007">
    <property type="protein sequence ID" value="KAJ4965747.1"/>
    <property type="molecule type" value="Genomic_DNA"/>
</dbReference>
<dbReference type="InterPro" id="IPR050466">
    <property type="entry name" value="Carboxylest/Gibb_receptor"/>
</dbReference>
<evidence type="ECO:0000259" key="1">
    <source>
        <dbReference type="Pfam" id="PF07859"/>
    </source>
</evidence>
<dbReference type="PANTHER" id="PTHR23024:SF24">
    <property type="entry name" value="ALPHA_BETA HYDROLASE FOLD-3 DOMAIN-CONTAINING PROTEIN"/>
    <property type="match status" value="1"/>
</dbReference>
<comment type="caution">
    <text evidence="2">The sequence shown here is derived from an EMBL/GenBank/DDBJ whole genome shotgun (WGS) entry which is preliminary data.</text>
</comment>
<dbReference type="OrthoDB" id="408631at2759"/>
<dbReference type="SUPFAM" id="SSF53474">
    <property type="entry name" value="alpha/beta-Hydrolases"/>
    <property type="match status" value="1"/>
</dbReference>
<sequence length="339" mass="38301">MTSTSPVLPWKSKIFLSIGTVLLNTIMRSDGTVNRQLLKFLDSKTPATNKPIHGVITTDITVDPSRNLWFRIFTPISPDLSTTTLPVIIFFHGGCYVILGADSTNYDNVCRRIAREIPAIVVSVNYRLAPENRFPAQNDDGYDTLKFLDQMKPEDFPMNADLRRCFLAGDSAGANLVHHLVCRPGGLEFRTMTVIGLISIEAWFGGEDRTASEMRFEYDLVMPLKRTDLMWKAFLPEGESRDHPAVNVVGTKDVCDLSAVKFPATVILVAGFDPLQDRQREYYEWLKREGKAVELIEYPNTIHTFYMIPELPESSMFISDVRGFIEKQSSLCFTLATQE</sequence>
<dbReference type="GO" id="GO:0016787">
    <property type="term" value="F:hydrolase activity"/>
    <property type="evidence" value="ECO:0007669"/>
    <property type="project" value="InterPro"/>
</dbReference>
<organism evidence="2 3">
    <name type="scientific">Protea cynaroides</name>
    <dbReference type="NCBI Taxonomy" id="273540"/>
    <lineage>
        <taxon>Eukaryota</taxon>
        <taxon>Viridiplantae</taxon>
        <taxon>Streptophyta</taxon>
        <taxon>Embryophyta</taxon>
        <taxon>Tracheophyta</taxon>
        <taxon>Spermatophyta</taxon>
        <taxon>Magnoliopsida</taxon>
        <taxon>Proteales</taxon>
        <taxon>Proteaceae</taxon>
        <taxon>Protea</taxon>
    </lineage>
</organism>
<dbReference type="Gene3D" id="3.40.50.1820">
    <property type="entry name" value="alpha/beta hydrolase"/>
    <property type="match status" value="1"/>
</dbReference>
<feature type="domain" description="Alpha/beta hydrolase fold-3" evidence="1">
    <location>
        <begin position="88"/>
        <end position="306"/>
    </location>
</feature>
<proteinExistence type="predicted"/>
<dbReference type="Pfam" id="PF07859">
    <property type="entry name" value="Abhydrolase_3"/>
    <property type="match status" value="1"/>
</dbReference>
<accession>A0A9Q0K8C5</accession>
<evidence type="ECO:0000313" key="2">
    <source>
        <dbReference type="EMBL" id="KAJ4965747.1"/>
    </source>
</evidence>
<dbReference type="AlphaFoldDB" id="A0A9Q0K8C5"/>